<dbReference type="InterPro" id="IPR038277">
    <property type="entry name" value="UreF_sf"/>
</dbReference>
<accession>B3T4E4</accession>
<dbReference type="AlphaFoldDB" id="B3T4E4"/>
<reference evidence="1" key="1">
    <citation type="journal article" date="2008" name="ISME J.">
        <title>Genomic patterns of recombination, clonal divergence and environment in marine microbial populations.</title>
        <authorList>
            <person name="Konstantinidis K.T."/>
            <person name="Delong E.F."/>
        </authorList>
    </citation>
    <scope>NUCLEOTIDE SEQUENCE</scope>
</reference>
<dbReference type="Gene3D" id="1.10.4190.10">
    <property type="entry name" value="Urease accessory protein UreF"/>
    <property type="match status" value="1"/>
</dbReference>
<name>B3T4E4_9ARCH</name>
<evidence type="ECO:0000313" key="1">
    <source>
        <dbReference type="EMBL" id="ABZ07453.1"/>
    </source>
</evidence>
<organism evidence="1">
    <name type="scientific">uncultured marine crenarchaeote HF4000_ANIW133O4</name>
    <dbReference type="NCBI Taxonomy" id="455574"/>
    <lineage>
        <taxon>Archaea</taxon>
        <taxon>Nitrososphaerota</taxon>
        <taxon>Nitrososphaeria</taxon>
        <taxon>Nitrosopumilales</taxon>
        <taxon>environmental samples</taxon>
    </lineage>
</organism>
<protein>
    <submittedName>
        <fullName evidence="1">Uncharacterized protein</fullName>
    </submittedName>
</protein>
<gene>
    <name evidence="1" type="ORF">ALOHA_HF4000ANIW133O4ctg2g32</name>
</gene>
<sequence length="76" mass="8740">MYMNTDFSELNIMQLSDSFFPSGLYAMSNGLETVFDEKRITTVDEIQEFIHTIITHQVGPVDCVALLNAYDFAKRR</sequence>
<dbReference type="EMBL" id="EU016600">
    <property type="protein sequence ID" value="ABZ07453.1"/>
    <property type="molecule type" value="Genomic_DNA"/>
</dbReference>
<proteinExistence type="predicted"/>